<protein>
    <submittedName>
        <fullName evidence="1">ABC transporter substrate-binding protein</fullName>
    </submittedName>
</protein>
<evidence type="ECO:0000313" key="2">
    <source>
        <dbReference type="Proteomes" id="UP000219422"/>
    </source>
</evidence>
<name>A0A291N493_SPHYA</name>
<accession>A0A291N493</accession>
<dbReference type="Proteomes" id="UP000219422">
    <property type="component" value="Chromosome"/>
</dbReference>
<dbReference type="AlphaFoldDB" id="A0A291N493"/>
<sequence>MRGMTWDHPRGIDPLLAASRTWQEQTGQTIAWDRRSLQDFETFPVEELARQYDLIVIDHPHVGQVADAGCLLPLESVCEVEALAAIEAGSVGLSYPSYHWKGHQWALPIDAATQVQAWVPGRLGGPLHTWDDVLALARTGGLGLPLRAPHSLMALFSLCGLEGVPLDVQGPDLFPAAAASAYDRLLQLAELVDPVAYDQDPIALLDAMGAADSVIAGSPLIYGYVSYALDGFRPARIAFHDLPSCGPAGPAGSALGGTGLAVSAASAHRAEAAAFAQWVASGTIQADLYAPAGGQPGHAQAWEDAALNARTGDFYRATQTTLDRAWLRPRHDGYMGFQQQASDRLNQALRGREAATSAIAALNQLFRASLA</sequence>
<organism evidence="1 2">
    <name type="scientific">Sphingobium yanoikuyae</name>
    <name type="common">Sphingomonas yanoikuyae</name>
    <dbReference type="NCBI Taxonomy" id="13690"/>
    <lineage>
        <taxon>Bacteria</taxon>
        <taxon>Pseudomonadati</taxon>
        <taxon>Pseudomonadota</taxon>
        <taxon>Alphaproteobacteria</taxon>
        <taxon>Sphingomonadales</taxon>
        <taxon>Sphingomonadaceae</taxon>
        <taxon>Sphingobium</taxon>
    </lineage>
</organism>
<dbReference type="Gene3D" id="3.40.190.10">
    <property type="entry name" value="Periplasmic binding protein-like II"/>
    <property type="match status" value="2"/>
</dbReference>
<evidence type="ECO:0000313" key="1">
    <source>
        <dbReference type="EMBL" id="ATI82081.1"/>
    </source>
</evidence>
<dbReference type="InterPro" id="IPR006059">
    <property type="entry name" value="SBP"/>
</dbReference>
<dbReference type="EMBL" id="CP023741">
    <property type="protein sequence ID" value="ATI82081.1"/>
    <property type="molecule type" value="Genomic_DNA"/>
</dbReference>
<dbReference type="KEGG" id="sya:A6768_20145"/>
<gene>
    <name evidence="1" type="ORF">A6768_20145</name>
</gene>
<dbReference type="SUPFAM" id="SSF53850">
    <property type="entry name" value="Periplasmic binding protein-like II"/>
    <property type="match status" value="1"/>
</dbReference>
<reference evidence="1 2" key="1">
    <citation type="submission" date="2017-10" db="EMBL/GenBank/DDBJ databases">
        <title>Sphingobium yanoikuyae S72.</title>
        <authorList>
            <person name="Sanchez E."/>
            <person name="Bustos P."/>
            <person name="Mendoza P."/>
            <person name="Guo X."/>
            <person name="Mendoza A."/>
        </authorList>
    </citation>
    <scope>NUCLEOTIDE SEQUENCE [LARGE SCALE GENOMIC DNA]</scope>
    <source>
        <strain evidence="1 2">S72</strain>
    </source>
</reference>
<proteinExistence type="predicted"/>
<dbReference type="Pfam" id="PF13416">
    <property type="entry name" value="SBP_bac_8"/>
    <property type="match status" value="1"/>
</dbReference>